<dbReference type="RefSeq" id="WP_081805083.1">
    <property type="nucleotide sequence ID" value="NZ_FONH01000001.1"/>
</dbReference>
<accession>A0A1I1XDS1</accession>
<dbReference type="InterPro" id="IPR012902">
    <property type="entry name" value="N_methyl_site"/>
</dbReference>
<dbReference type="AlphaFoldDB" id="A0A1I1XDS1"/>
<dbReference type="EMBL" id="FONH01000001">
    <property type="protein sequence ID" value="SFE05546.1"/>
    <property type="molecule type" value="Genomic_DNA"/>
</dbReference>
<sequence length="229" mass="25191">MTRPVRGFSLLEVLSALALLSLLLLGVFYGIQTATRSVNTGSAALERNDQARSLQQFLRRDLMQARALPWKRDAQDNGVVFEGEPRSMRFVAPLPGYLDRAGPQLQALALVDDGKGGWKLELGSAPLAPGGAGVGFAPEQLAEGMRGGRFRYYGREREGAQAQWRDRWDIAGRMPELVTIELVRDKPERDRPGRGDATAWLWLQAPIRQNPYAINVGALAKALPDSSKP</sequence>
<keyword evidence="2" id="KW-1185">Reference proteome</keyword>
<dbReference type="Pfam" id="PF07963">
    <property type="entry name" value="N_methyl"/>
    <property type="match status" value="1"/>
</dbReference>
<dbReference type="PROSITE" id="PS00409">
    <property type="entry name" value="PROKAR_NTER_METHYL"/>
    <property type="match status" value="1"/>
</dbReference>
<dbReference type="STRING" id="500610.SAMN02799615_00215"/>
<dbReference type="SUPFAM" id="SSF54523">
    <property type="entry name" value="Pili subunits"/>
    <property type="match status" value="1"/>
</dbReference>
<dbReference type="InterPro" id="IPR045584">
    <property type="entry name" value="Pilin-like"/>
</dbReference>
<protein>
    <submittedName>
        <fullName evidence="1">General secretion pathway protein J</fullName>
    </submittedName>
</protein>
<reference evidence="2" key="1">
    <citation type="submission" date="2016-10" db="EMBL/GenBank/DDBJ databases">
        <authorList>
            <person name="Varghese N."/>
            <person name="Submissions S."/>
        </authorList>
    </citation>
    <scope>NUCLEOTIDE SEQUENCE [LARGE SCALE GENOMIC DNA]</scope>
    <source>
        <strain evidence="2">UNC178MFTsu3.1</strain>
    </source>
</reference>
<organism evidence="1 2">
    <name type="scientific">Dyella marensis</name>
    <dbReference type="NCBI Taxonomy" id="500610"/>
    <lineage>
        <taxon>Bacteria</taxon>
        <taxon>Pseudomonadati</taxon>
        <taxon>Pseudomonadota</taxon>
        <taxon>Gammaproteobacteria</taxon>
        <taxon>Lysobacterales</taxon>
        <taxon>Rhodanobacteraceae</taxon>
        <taxon>Dyella</taxon>
    </lineage>
</organism>
<proteinExistence type="predicted"/>
<gene>
    <name evidence="1" type="ORF">SAMN02799615_00215</name>
</gene>
<evidence type="ECO:0000313" key="1">
    <source>
        <dbReference type="EMBL" id="SFE05546.1"/>
    </source>
</evidence>
<dbReference type="Proteomes" id="UP000199477">
    <property type="component" value="Unassembled WGS sequence"/>
</dbReference>
<dbReference type="NCBIfam" id="TIGR02532">
    <property type="entry name" value="IV_pilin_GFxxxE"/>
    <property type="match status" value="1"/>
</dbReference>
<name>A0A1I1XDS1_9GAMM</name>
<evidence type="ECO:0000313" key="2">
    <source>
        <dbReference type="Proteomes" id="UP000199477"/>
    </source>
</evidence>